<evidence type="ECO:0000313" key="2">
    <source>
        <dbReference type="EMBL" id="KAK1425152.1"/>
    </source>
</evidence>
<feature type="transmembrane region" description="Helical" evidence="1">
    <location>
        <begin position="37"/>
        <end position="61"/>
    </location>
</feature>
<organism evidence="2 3">
    <name type="scientific">Tagetes erecta</name>
    <name type="common">African marigold</name>
    <dbReference type="NCBI Taxonomy" id="13708"/>
    <lineage>
        <taxon>Eukaryota</taxon>
        <taxon>Viridiplantae</taxon>
        <taxon>Streptophyta</taxon>
        <taxon>Embryophyta</taxon>
        <taxon>Tracheophyta</taxon>
        <taxon>Spermatophyta</taxon>
        <taxon>Magnoliopsida</taxon>
        <taxon>eudicotyledons</taxon>
        <taxon>Gunneridae</taxon>
        <taxon>Pentapetalae</taxon>
        <taxon>asterids</taxon>
        <taxon>campanulids</taxon>
        <taxon>Asterales</taxon>
        <taxon>Asteraceae</taxon>
        <taxon>Asteroideae</taxon>
        <taxon>Heliantheae alliance</taxon>
        <taxon>Tageteae</taxon>
        <taxon>Tagetes</taxon>
    </lineage>
</organism>
<evidence type="ECO:0000256" key="1">
    <source>
        <dbReference type="SAM" id="Phobius"/>
    </source>
</evidence>
<keyword evidence="1" id="KW-0812">Transmembrane</keyword>
<protein>
    <submittedName>
        <fullName evidence="2">Uncharacterized protein</fullName>
    </submittedName>
</protein>
<keyword evidence="1" id="KW-0472">Membrane</keyword>
<comment type="caution">
    <text evidence="2">The sequence shown here is derived from an EMBL/GenBank/DDBJ whole genome shotgun (WGS) entry which is preliminary data.</text>
</comment>
<dbReference type="Proteomes" id="UP001229421">
    <property type="component" value="Unassembled WGS sequence"/>
</dbReference>
<proteinExistence type="predicted"/>
<accession>A0AAD8KLL5</accession>
<gene>
    <name evidence="2" type="ORF">QVD17_20497</name>
</gene>
<dbReference type="AlphaFoldDB" id="A0AAD8KLL5"/>
<dbReference type="EMBL" id="JAUHHV010000005">
    <property type="protein sequence ID" value="KAK1425152.1"/>
    <property type="molecule type" value="Genomic_DNA"/>
</dbReference>
<evidence type="ECO:0000313" key="3">
    <source>
        <dbReference type="Proteomes" id="UP001229421"/>
    </source>
</evidence>
<keyword evidence="3" id="KW-1185">Reference proteome</keyword>
<name>A0AAD8KLL5_TARER</name>
<sequence length="68" mass="7586">MILKTQILIQDFNCDSSVSFKASSSLIVFQISSQKTLLISIFSRMCGIIFPISLIVLFTVITDKERGV</sequence>
<reference evidence="2" key="1">
    <citation type="journal article" date="2023" name="bioRxiv">
        <title>Improved chromosome-level genome assembly for marigold (Tagetes erecta).</title>
        <authorList>
            <person name="Jiang F."/>
            <person name="Yuan L."/>
            <person name="Wang S."/>
            <person name="Wang H."/>
            <person name="Xu D."/>
            <person name="Wang A."/>
            <person name="Fan W."/>
        </authorList>
    </citation>
    <scope>NUCLEOTIDE SEQUENCE</scope>
    <source>
        <strain evidence="2">WSJ</strain>
        <tissue evidence="2">Leaf</tissue>
    </source>
</reference>
<keyword evidence="1" id="KW-1133">Transmembrane helix</keyword>